<feature type="region of interest" description="Disordered" evidence="5">
    <location>
        <begin position="167"/>
        <end position="212"/>
    </location>
</feature>
<evidence type="ECO:0000256" key="1">
    <source>
        <dbReference type="ARBA" id="ARBA00023015"/>
    </source>
</evidence>
<dbReference type="InterPro" id="IPR036271">
    <property type="entry name" value="Tet_transcr_reg_TetR-rel_C_sf"/>
</dbReference>
<proteinExistence type="predicted"/>
<dbReference type="Proteomes" id="UP000520198">
    <property type="component" value="Unassembled WGS sequence"/>
</dbReference>
<evidence type="ECO:0000313" key="8">
    <source>
        <dbReference type="Proteomes" id="UP000520198"/>
    </source>
</evidence>
<keyword evidence="3" id="KW-0804">Transcription</keyword>
<feature type="DNA-binding region" description="H-T-H motif" evidence="4">
    <location>
        <begin position="27"/>
        <end position="46"/>
    </location>
</feature>
<evidence type="ECO:0000256" key="3">
    <source>
        <dbReference type="ARBA" id="ARBA00023163"/>
    </source>
</evidence>
<evidence type="ECO:0000256" key="5">
    <source>
        <dbReference type="SAM" id="MobiDB-lite"/>
    </source>
</evidence>
<feature type="domain" description="HTH tetR-type" evidence="6">
    <location>
        <begin position="4"/>
        <end position="64"/>
    </location>
</feature>
<dbReference type="PRINTS" id="PR00455">
    <property type="entry name" value="HTHTETR"/>
</dbReference>
<keyword evidence="1" id="KW-0805">Transcription regulation</keyword>
<dbReference type="RefSeq" id="WP_176356257.1">
    <property type="nucleotide sequence ID" value="NZ_JABWDU010000011.1"/>
</dbReference>
<name>A0A7Y6UQV0_9HYPH</name>
<evidence type="ECO:0000259" key="6">
    <source>
        <dbReference type="PROSITE" id="PS50977"/>
    </source>
</evidence>
<sequence>MRRSEIRGHLLDTALRLFNLHGYHATGIDLLIAEAGVAKTTLYRHFETKEDLILAALERRDEESRAEMRIFVEQRASEPYERLLATFDFLEASVRDKQFRGCIFMSAAGEHKEAVDPVFRAALMHKRLVLAYFEELAHAARFAEPKRIADAINLLHEGATAIAQMTRTGEPVRQSKRMATSLLAEEARVPNEPPARREGAEQQAKVSDTGRA</sequence>
<reference evidence="7 8" key="1">
    <citation type="submission" date="2020-06" db="EMBL/GenBank/DDBJ databases">
        <authorList>
            <person name="Grouzdev D.S."/>
        </authorList>
    </citation>
    <scope>NUCLEOTIDE SEQUENCE [LARGE SCALE GENOMIC DNA]</scope>
    <source>
        <strain evidence="7 8">HO-A22</strain>
    </source>
</reference>
<dbReference type="GO" id="GO:0003677">
    <property type="term" value="F:DNA binding"/>
    <property type="evidence" value="ECO:0007669"/>
    <property type="project" value="UniProtKB-UniRule"/>
</dbReference>
<comment type="caution">
    <text evidence="7">The sequence shown here is derived from an EMBL/GenBank/DDBJ whole genome shotgun (WGS) entry which is preliminary data.</text>
</comment>
<dbReference type="InterPro" id="IPR001647">
    <property type="entry name" value="HTH_TetR"/>
</dbReference>
<evidence type="ECO:0000256" key="4">
    <source>
        <dbReference type="PROSITE-ProRule" id="PRU00335"/>
    </source>
</evidence>
<organism evidence="7 8">
    <name type="scientific">Ensifer oleiphilus</name>
    <dbReference type="NCBI Taxonomy" id="2742698"/>
    <lineage>
        <taxon>Bacteria</taxon>
        <taxon>Pseudomonadati</taxon>
        <taxon>Pseudomonadota</taxon>
        <taxon>Alphaproteobacteria</taxon>
        <taxon>Hyphomicrobiales</taxon>
        <taxon>Rhizobiaceae</taxon>
        <taxon>Sinorhizobium/Ensifer group</taxon>
        <taxon>Ensifer</taxon>
    </lineage>
</organism>
<protein>
    <submittedName>
        <fullName evidence="7">TetR/AcrR family transcriptional regulator</fullName>
    </submittedName>
</protein>
<dbReference type="Pfam" id="PF00440">
    <property type="entry name" value="TetR_N"/>
    <property type="match status" value="1"/>
</dbReference>
<keyword evidence="2 4" id="KW-0238">DNA-binding</keyword>
<dbReference type="InterPro" id="IPR009057">
    <property type="entry name" value="Homeodomain-like_sf"/>
</dbReference>
<feature type="compositionally biased region" description="Basic and acidic residues" evidence="5">
    <location>
        <begin position="185"/>
        <end position="200"/>
    </location>
</feature>
<dbReference type="SUPFAM" id="SSF48498">
    <property type="entry name" value="Tetracyclin repressor-like, C-terminal domain"/>
    <property type="match status" value="1"/>
</dbReference>
<dbReference type="AlphaFoldDB" id="A0A7Y6UQV0"/>
<dbReference type="SUPFAM" id="SSF46689">
    <property type="entry name" value="Homeodomain-like"/>
    <property type="match status" value="1"/>
</dbReference>
<dbReference type="PANTHER" id="PTHR47506:SF1">
    <property type="entry name" value="HTH-TYPE TRANSCRIPTIONAL REGULATOR YJDC"/>
    <property type="match status" value="1"/>
</dbReference>
<dbReference type="EMBL" id="JABWDU010000011">
    <property type="protein sequence ID" value="NVD42916.1"/>
    <property type="molecule type" value="Genomic_DNA"/>
</dbReference>
<dbReference type="PANTHER" id="PTHR47506">
    <property type="entry name" value="TRANSCRIPTIONAL REGULATORY PROTEIN"/>
    <property type="match status" value="1"/>
</dbReference>
<evidence type="ECO:0000313" key="7">
    <source>
        <dbReference type="EMBL" id="NVD42916.1"/>
    </source>
</evidence>
<evidence type="ECO:0000256" key="2">
    <source>
        <dbReference type="ARBA" id="ARBA00023125"/>
    </source>
</evidence>
<keyword evidence="8" id="KW-1185">Reference proteome</keyword>
<accession>A0A7Y6UQV0</accession>
<gene>
    <name evidence="7" type="ORF">HT585_29035</name>
</gene>
<dbReference type="Gene3D" id="1.10.357.10">
    <property type="entry name" value="Tetracycline Repressor, domain 2"/>
    <property type="match status" value="1"/>
</dbReference>
<dbReference type="PROSITE" id="PS50977">
    <property type="entry name" value="HTH_TETR_2"/>
    <property type="match status" value="1"/>
</dbReference>